<keyword evidence="4" id="KW-0862">Zinc</keyword>
<evidence type="ECO:0000259" key="7">
    <source>
        <dbReference type="PROSITE" id="PS52027"/>
    </source>
</evidence>
<gene>
    <name evidence="8" type="ORF">BSL78_18403</name>
</gene>
<feature type="domain" description="C2HC/C3H-type" evidence="7">
    <location>
        <begin position="120"/>
        <end position="149"/>
    </location>
</feature>
<dbReference type="EMBL" id="MRZV01000758">
    <property type="protein sequence ID" value="PIK44731.1"/>
    <property type="molecule type" value="Genomic_DNA"/>
</dbReference>
<comment type="caution">
    <text evidence="8">The sequence shown here is derived from an EMBL/GenBank/DDBJ whole genome shotgun (WGS) entry which is preliminary data.</text>
</comment>
<evidence type="ECO:0000256" key="6">
    <source>
        <dbReference type="SAM" id="MobiDB-lite"/>
    </source>
</evidence>
<evidence type="ECO:0000256" key="4">
    <source>
        <dbReference type="ARBA" id="ARBA00022833"/>
    </source>
</evidence>
<evidence type="ECO:0000256" key="5">
    <source>
        <dbReference type="PROSITE-ProRule" id="PRU01371"/>
    </source>
</evidence>
<dbReference type="InterPro" id="IPR026319">
    <property type="entry name" value="ZC2HC1A/B-like"/>
</dbReference>
<feature type="region of interest" description="Disordered" evidence="6">
    <location>
        <begin position="60"/>
        <end position="81"/>
    </location>
</feature>
<keyword evidence="2" id="KW-0677">Repeat</keyword>
<feature type="domain" description="C2HC/C3H-type" evidence="7">
    <location>
        <begin position="15"/>
        <end position="44"/>
    </location>
</feature>
<dbReference type="Proteomes" id="UP000230750">
    <property type="component" value="Unassembled WGS sequence"/>
</dbReference>
<dbReference type="AlphaFoldDB" id="A0A2G8K9P5"/>
<dbReference type="Gene3D" id="3.30.160.60">
    <property type="entry name" value="Classic Zinc Finger"/>
    <property type="match status" value="2"/>
</dbReference>
<evidence type="ECO:0000256" key="3">
    <source>
        <dbReference type="ARBA" id="ARBA00022771"/>
    </source>
</evidence>
<dbReference type="GO" id="GO:0008270">
    <property type="term" value="F:zinc ion binding"/>
    <property type="evidence" value="ECO:0007669"/>
    <property type="project" value="UniProtKB-KW"/>
</dbReference>
<proteinExistence type="predicted"/>
<dbReference type="PROSITE" id="PS52027">
    <property type="entry name" value="ZF_C2HC_C3H"/>
    <property type="match status" value="2"/>
</dbReference>
<dbReference type="PANTHER" id="PTHR13555:SF36">
    <property type="entry name" value="ZINC FINGER C2HC DOMAIN-CONTAINING PROTEIN 1B"/>
    <property type="match status" value="1"/>
</dbReference>
<reference evidence="8 9" key="1">
    <citation type="journal article" date="2017" name="PLoS Biol.">
        <title>The sea cucumber genome provides insights into morphological evolution and visceral regeneration.</title>
        <authorList>
            <person name="Zhang X."/>
            <person name="Sun L."/>
            <person name="Yuan J."/>
            <person name="Sun Y."/>
            <person name="Gao Y."/>
            <person name="Zhang L."/>
            <person name="Li S."/>
            <person name="Dai H."/>
            <person name="Hamel J.F."/>
            <person name="Liu C."/>
            <person name="Yu Y."/>
            <person name="Liu S."/>
            <person name="Lin W."/>
            <person name="Guo K."/>
            <person name="Jin S."/>
            <person name="Xu P."/>
            <person name="Storey K.B."/>
            <person name="Huan P."/>
            <person name="Zhang T."/>
            <person name="Zhou Y."/>
            <person name="Zhang J."/>
            <person name="Lin C."/>
            <person name="Li X."/>
            <person name="Xing L."/>
            <person name="Huo D."/>
            <person name="Sun M."/>
            <person name="Wang L."/>
            <person name="Mercier A."/>
            <person name="Li F."/>
            <person name="Yang H."/>
            <person name="Xiang J."/>
        </authorList>
    </citation>
    <scope>NUCLEOTIDE SEQUENCE [LARGE SCALE GENOMIC DNA]</scope>
    <source>
        <strain evidence="8">Shaxun</strain>
        <tissue evidence="8">Muscle</tissue>
    </source>
</reference>
<dbReference type="OrthoDB" id="10066537at2759"/>
<dbReference type="PANTHER" id="PTHR13555">
    <property type="entry name" value="C2H2 ZINC FINGER CGI-62-RELATED"/>
    <property type="match status" value="1"/>
</dbReference>
<dbReference type="Pfam" id="PF13913">
    <property type="entry name" value="zf-C2HC_2"/>
    <property type="match status" value="2"/>
</dbReference>
<evidence type="ECO:0000313" key="9">
    <source>
        <dbReference type="Proteomes" id="UP000230750"/>
    </source>
</evidence>
<name>A0A2G8K9P5_STIJA</name>
<sequence length="171" mass="19510">MDSNEIPERVASPPDLEPCPCCGRTFVLETLVKHQKICEKNANKQRKVFDTSKKRLSDLGIDQIEKSSKPLPPSKKKNNWRQKHEDFIEAMRSAREVTHAMKTGAPLPTPVSQKPRVNPDYVQCPSCSRHFNESAAERHIPWCKEKSKRIGAPEKKKEQLNTKTKVAINIL</sequence>
<evidence type="ECO:0000256" key="1">
    <source>
        <dbReference type="ARBA" id="ARBA00022723"/>
    </source>
</evidence>
<keyword evidence="1" id="KW-0479">Metal-binding</keyword>
<protein>
    <submittedName>
        <fullName evidence="8">Putative zinc finger C2HC domain-containing protein 1A</fullName>
    </submittedName>
</protein>
<evidence type="ECO:0000313" key="8">
    <source>
        <dbReference type="EMBL" id="PIK44731.1"/>
    </source>
</evidence>
<organism evidence="8 9">
    <name type="scientific">Stichopus japonicus</name>
    <name type="common">Sea cucumber</name>
    <dbReference type="NCBI Taxonomy" id="307972"/>
    <lineage>
        <taxon>Eukaryota</taxon>
        <taxon>Metazoa</taxon>
        <taxon>Echinodermata</taxon>
        <taxon>Eleutherozoa</taxon>
        <taxon>Echinozoa</taxon>
        <taxon>Holothuroidea</taxon>
        <taxon>Aspidochirotacea</taxon>
        <taxon>Aspidochirotida</taxon>
        <taxon>Stichopodidae</taxon>
        <taxon>Apostichopus</taxon>
    </lineage>
</organism>
<accession>A0A2G8K9P5</accession>
<keyword evidence="9" id="KW-1185">Reference proteome</keyword>
<dbReference type="InterPro" id="IPR049899">
    <property type="entry name" value="Znf_C2HC_C3H"/>
</dbReference>
<keyword evidence="3 5" id="KW-0863">Zinc-finger</keyword>
<evidence type="ECO:0000256" key="2">
    <source>
        <dbReference type="ARBA" id="ARBA00022737"/>
    </source>
</evidence>
<dbReference type="STRING" id="307972.A0A2G8K9P5"/>